<evidence type="ECO:0000256" key="1">
    <source>
        <dbReference type="PROSITE-ProRule" id="PRU00529"/>
    </source>
</evidence>
<dbReference type="CDD" id="cd11717">
    <property type="entry name" value="THUMP_THUMPD1_like"/>
    <property type="match status" value="1"/>
</dbReference>
<dbReference type="InterPro" id="IPR040183">
    <property type="entry name" value="THUMPD1-like"/>
</dbReference>
<dbReference type="PROSITE" id="PS51165">
    <property type="entry name" value="THUMP"/>
    <property type="match status" value="1"/>
</dbReference>
<organism evidence="4 5">
    <name type="scientific">Hyaloscypha hepaticicola</name>
    <dbReference type="NCBI Taxonomy" id="2082293"/>
    <lineage>
        <taxon>Eukaryota</taxon>
        <taxon>Fungi</taxon>
        <taxon>Dikarya</taxon>
        <taxon>Ascomycota</taxon>
        <taxon>Pezizomycotina</taxon>
        <taxon>Leotiomycetes</taxon>
        <taxon>Helotiales</taxon>
        <taxon>Hyaloscyphaceae</taxon>
        <taxon>Hyaloscypha</taxon>
    </lineage>
</organism>
<dbReference type="PANTHER" id="PTHR13452:SF10">
    <property type="entry name" value="THUMP DOMAIN-CONTAINING PROTEIN 1"/>
    <property type="match status" value="1"/>
</dbReference>
<evidence type="ECO:0000259" key="3">
    <source>
        <dbReference type="PROSITE" id="PS51165"/>
    </source>
</evidence>
<evidence type="ECO:0000256" key="2">
    <source>
        <dbReference type="SAM" id="MobiDB-lite"/>
    </source>
</evidence>
<accession>A0A2J6PJ62</accession>
<keyword evidence="1" id="KW-0694">RNA-binding</keyword>
<evidence type="ECO:0000313" key="5">
    <source>
        <dbReference type="Proteomes" id="UP000235672"/>
    </source>
</evidence>
<dbReference type="EMBL" id="KZ613525">
    <property type="protein sequence ID" value="PMD14065.1"/>
    <property type="molecule type" value="Genomic_DNA"/>
</dbReference>
<keyword evidence="5" id="KW-1185">Reference proteome</keyword>
<feature type="region of interest" description="Disordered" evidence="2">
    <location>
        <begin position="307"/>
        <end position="342"/>
    </location>
</feature>
<name>A0A2J6PJ62_9HELO</name>
<dbReference type="GO" id="GO:0003723">
    <property type="term" value="F:RNA binding"/>
    <property type="evidence" value="ECO:0007669"/>
    <property type="project" value="UniProtKB-UniRule"/>
</dbReference>
<reference evidence="4 5" key="1">
    <citation type="submission" date="2016-05" db="EMBL/GenBank/DDBJ databases">
        <title>A degradative enzymes factory behind the ericoid mycorrhizal symbiosis.</title>
        <authorList>
            <consortium name="DOE Joint Genome Institute"/>
            <person name="Martino E."/>
            <person name="Morin E."/>
            <person name="Grelet G."/>
            <person name="Kuo A."/>
            <person name="Kohler A."/>
            <person name="Daghino S."/>
            <person name="Barry K."/>
            <person name="Choi C."/>
            <person name="Cichocki N."/>
            <person name="Clum A."/>
            <person name="Copeland A."/>
            <person name="Hainaut M."/>
            <person name="Haridas S."/>
            <person name="Labutti K."/>
            <person name="Lindquist E."/>
            <person name="Lipzen A."/>
            <person name="Khouja H.-R."/>
            <person name="Murat C."/>
            <person name="Ohm R."/>
            <person name="Olson A."/>
            <person name="Spatafora J."/>
            <person name="Veneault-Fourrey C."/>
            <person name="Henrissat B."/>
            <person name="Grigoriev I."/>
            <person name="Martin F."/>
            <person name="Perotto S."/>
        </authorList>
    </citation>
    <scope>NUCLEOTIDE SEQUENCE [LARGE SCALE GENOMIC DNA]</scope>
    <source>
        <strain evidence="4 5">UAMH 7357</strain>
    </source>
</reference>
<dbReference type="AlphaFoldDB" id="A0A2J6PJ62"/>
<feature type="compositionally biased region" description="Basic and acidic residues" evidence="2">
    <location>
        <begin position="10"/>
        <end position="26"/>
    </location>
</feature>
<dbReference type="Gene3D" id="3.30.2300.10">
    <property type="entry name" value="THUMP superfamily"/>
    <property type="match status" value="1"/>
</dbReference>
<proteinExistence type="predicted"/>
<dbReference type="Proteomes" id="UP000235672">
    <property type="component" value="Unassembled WGS sequence"/>
</dbReference>
<protein>
    <recommendedName>
        <fullName evidence="3">THUMP domain-containing protein</fullName>
    </recommendedName>
</protein>
<dbReference type="InterPro" id="IPR004114">
    <property type="entry name" value="THUMP_dom"/>
</dbReference>
<sequence length="342" mass="37763">MTIWNTMADTNKRKERTGGDGQDGRGTKRSKGGSGGKWQTPHQRAKEASRGSGKIEPGDAGIWATCARNQEGKATEELIAMLEECAERFYGIVSGPGEQDDEQDESIGDIERSIQKEIASMDKKHQHTKLIAPVRLDLQCVLFFKIQPSIDPVDFVYRICKEIVSTPGIRRMRYINRLTPMTLMGKATEKGLEEIGKTVLGQHFNLRVDPEQVVEDEGNRGRIIESQSIPAQSYAIRPTTRNHNTLKRDSVIKQVADLISDAHKVDLTTPEKVIIVEIYQTVCGMSVVGSDWEALKRFNLAELYTSQPPSKVTGTSNGAKPQSVTADEAVAAPSVGTRNVEL</sequence>
<dbReference type="OrthoDB" id="367221at2759"/>
<dbReference type="Pfam" id="PF02926">
    <property type="entry name" value="THUMP"/>
    <property type="match status" value="1"/>
</dbReference>
<dbReference type="GO" id="GO:0006400">
    <property type="term" value="P:tRNA modification"/>
    <property type="evidence" value="ECO:0007669"/>
    <property type="project" value="InterPro"/>
</dbReference>
<evidence type="ECO:0000313" key="4">
    <source>
        <dbReference type="EMBL" id="PMD14065.1"/>
    </source>
</evidence>
<dbReference type="STRING" id="1745343.A0A2J6PJ62"/>
<dbReference type="SUPFAM" id="SSF143437">
    <property type="entry name" value="THUMP domain-like"/>
    <property type="match status" value="1"/>
</dbReference>
<feature type="domain" description="THUMP" evidence="3">
    <location>
        <begin position="190"/>
        <end position="289"/>
    </location>
</feature>
<feature type="region of interest" description="Disordered" evidence="2">
    <location>
        <begin position="1"/>
        <end position="57"/>
    </location>
</feature>
<dbReference type="PANTHER" id="PTHR13452">
    <property type="entry name" value="THUMP DOMAIN CONTAINING PROTEIN 1-RELATED"/>
    <property type="match status" value="1"/>
</dbReference>
<feature type="compositionally biased region" description="Polar residues" evidence="2">
    <location>
        <begin position="307"/>
        <end position="325"/>
    </location>
</feature>
<dbReference type="FunFam" id="3.30.2300.10:FF:000001">
    <property type="entry name" value="THUMP domain-containing protein 1"/>
    <property type="match status" value="1"/>
</dbReference>
<gene>
    <name evidence="4" type="ORF">NA56DRAFT_405174</name>
</gene>